<dbReference type="InterPro" id="IPR000644">
    <property type="entry name" value="CBS_dom"/>
</dbReference>
<feature type="domain" description="CBS" evidence="3">
    <location>
        <begin position="248"/>
        <end position="304"/>
    </location>
</feature>
<feature type="domain" description="CBS" evidence="3">
    <location>
        <begin position="155"/>
        <end position="211"/>
    </location>
</feature>
<sequence length="328" mass="35948">MSTEFTSTPLPLAQEFMAKRLITVRPETDAAEAINLLLKHRISGMPVVDQEGNYLGVFSEKSCMRVLDQTAKIIGPDSLKTPVAREFMTSRLVCLSPDQDVFDAISLLLSHRFSGAPIATASREFLGVFSEKTSMSVLINSAYDGVPGGKVAAFMNPDPGRLVSEETSLFDVTQIFIKTPYRRLPVISGNQIVGQISRRDVLQNSRILSAIVRYQVESNREKPISAGDSIVFWKAHRQLPSTSVSAFMDTSAKTITTDYDLLAIAGVFLNTPYRRLPIVENGKVLGQVSRRDVLRASLQLIKPIECSESGTLYLSAVGGAEQKMTALS</sequence>
<name>A0A5C5X0S4_9PLAN</name>
<dbReference type="SMART" id="SM00116">
    <property type="entry name" value="CBS"/>
    <property type="match status" value="4"/>
</dbReference>
<dbReference type="AlphaFoldDB" id="A0A5C5X0S4"/>
<dbReference type="Pfam" id="PF00571">
    <property type="entry name" value="CBS"/>
    <property type="match status" value="4"/>
</dbReference>
<comment type="caution">
    <text evidence="4">The sequence shown here is derived from an EMBL/GenBank/DDBJ whole genome shotgun (WGS) entry which is preliminary data.</text>
</comment>
<accession>A0A5C5X0S4</accession>
<dbReference type="InterPro" id="IPR051257">
    <property type="entry name" value="Diverse_CBS-Domain"/>
</dbReference>
<dbReference type="SUPFAM" id="SSF54631">
    <property type="entry name" value="CBS-domain pair"/>
    <property type="match status" value="2"/>
</dbReference>
<dbReference type="CDD" id="cd02205">
    <property type="entry name" value="CBS_pair_SF"/>
    <property type="match status" value="1"/>
</dbReference>
<dbReference type="PANTHER" id="PTHR43080:SF26">
    <property type="entry name" value="REGULATORY PROTEIN"/>
    <property type="match status" value="1"/>
</dbReference>
<feature type="domain" description="CBS" evidence="3">
    <location>
        <begin position="88"/>
        <end position="145"/>
    </location>
</feature>
<keyword evidence="5" id="KW-1185">Reference proteome</keyword>
<dbReference type="Proteomes" id="UP000317243">
    <property type="component" value="Unassembled WGS sequence"/>
</dbReference>
<dbReference type="OrthoDB" id="9790355at2"/>
<evidence type="ECO:0000256" key="2">
    <source>
        <dbReference type="PROSITE-ProRule" id="PRU00703"/>
    </source>
</evidence>
<gene>
    <name evidence="4" type="ORF">KOR42_00990</name>
</gene>
<reference evidence="4 5" key="1">
    <citation type="submission" date="2019-02" db="EMBL/GenBank/DDBJ databases">
        <title>Deep-cultivation of Planctomycetes and their phenomic and genomic characterization uncovers novel biology.</title>
        <authorList>
            <person name="Wiegand S."/>
            <person name="Jogler M."/>
            <person name="Boedeker C."/>
            <person name="Pinto D."/>
            <person name="Vollmers J."/>
            <person name="Rivas-Marin E."/>
            <person name="Kohn T."/>
            <person name="Peeters S.H."/>
            <person name="Heuer A."/>
            <person name="Rast P."/>
            <person name="Oberbeckmann S."/>
            <person name="Bunk B."/>
            <person name="Jeske O."/>
            <person name="Meyerdierks A."/>
            <person name="Storesund J.E."/>
            <person name="Kallscheuer N."/>
            <person name="Luecker S."/>
            <person name="Lage O.M."/>
            <person name="Pohl T."/>
            <person name="Merkel B.J."/>
            <person name="Hornburger P."/>
            <person name="Mueller R.-W."/>
            <person name="Bruemmer F."/>
            <person name="Labrenz M."/>
            <person name="Spormann A.M."/>
            <person name="Op Den Camp H."/>
            <person name="Overmann J."/>
            <person name="Amann R."/>
            <person name="Jetten M.S.M."/>
            <person name="Mascher T."/>
            <person name="Medema M.H."/>
            <person name="Devos D.P."/>
            <person name="Kaster A.-K."/>
            <person name="Ovreas L."/>
            <person name="Rohde M."/>
            <person name="Galperin M.Y."/>
            <person name="Jogler C."/>
        </authorList>
    </citation>
    <scope>NUCLEOTIDE SEQUENCE [LARGE SCALE GENOMIC DNA]</scope>
    <source>
        <strain evidence="4 5">KOR42</strain>
    </source>
</reference>
<protein>
    <submittedName>
        <fullName evidence="4">Inosine 5'-monophosphate dehydrogenase</fullName>
    </submittedName>
</protein>
<proteinExistence type="predicted"/>
<dbReference type="InterPro" id="IPR046342">
    <property type="entry name" value="CBS_dom_sf"/>
</dbReference>
<dbReference type="Gene3D" id="3.10.580.10">
    <property type="entry name" value="CBS-domain"/>
    <property type="match status" value="4"/>
</dbReference>
<evidence type="ECO:0000256" key="1">
    <source>
        <dbReference type="ARBA" id="ARBA00023122"/>
    </source>
</evidence>
<dbReference type="PANTHER" id="PTHR43080">
    <property type="entry name" value="CBS DOMAIN-CONTAINING PROTEIN CBSX3, MITOCHONDRIAL"/>
    <property type="match status" value="1"/>
</dbReference>
<evidence type="ECO:0000313" key="5">
    <source>
        <dbReference type="Proteomes" id="UP000317243"/>
    </source>
</evidence>
<dbReference type="RefSeq" id="WP_146506668.1">
    <property type="nucleotide sequence ID" value="NZ_SIHI01000001.1"/>
</dbReference>
<evidence type="ECO:0000259" key="3">
    <source>
        <dbReference type="PROSITE" id="PS51371"/>
    </source>
</evidence>
<keyword evidence="1 2" id="KW-0129">CBS domain</keyword>
<organism evidence="4 5">
    <name type="scientific">Thalassoglobus neptunius</name>
    <dbReference type="NCBI Taxonomy" id="1938619"/>
    <lineage>
        <taxon>Bacteria</taxon>
        <taxon>Pseudomonadati</taxon>
        <taxon>Planctomycetota</taxon>
        <taxon>Planctomycetia</taxon>
        <taxon>Planctomycetales</taxon>
        <taxon>Planctomycetaceae</taxon>
        <taxon>Thalassoglobus</taxon>
    </lineage>
</organism>
<feature type="domain" description="CBS" evidence="3">
    <location>
        <begin position="17"/>
        <end position="73"/>
    </location>
</feature>
<evidence type="ECO:0000313" key="4">
    <source>
        <dbReference type="EMBL" id="TWT56744.1"/>
    </source>
</evidence>
<dbReference type="EMBL" id="SIHI01000001">
    <property type="protein sequence ID" value="TWT56744.1"/>
    <property type="molecule type" value="Genomic_DNA"/>
</dbReference>
<dbReference type="PROSITE" id="PS51371">
    <property type="entry name" value="CBS"/>
    <property type="match status" value="4"/>
</dbReference>